<dbReference type="PANTHER" id="PTHR43884:SF19">
    <property type="entry name" value="ACYL-COA DEHYDROGENASE FADE4-RELATED"/>
    <property type="match status" value="1"/>
</dbReference>
<dbReference type="InterPro" id="IPR046373">
    <property type="entry name" value="Acyl-CoA_Oxase/DH_mid-dom_sf"/>
</dbReference>
<dbReference type="Proteomes" id="UP000638353">
    <property type="component" value="Unassembled WGS sequence"/>
</dbReference>
<keyword evidence="2" id="KW-0285">Flavoprotein</keyword>
<dbReference type="Pfam" id="PF00441">
    <property type="entry name" value="Acyl-CoA_dh_1"/>
    <property type="match status" value="1"/>
</dbReference>
<dbReference type="SUPFAM" id="SSF47203">
    <property type="entry name" value="Acyl-CoA dehydrogenase C-terminal domain-like"/>
    <property type="match status" value="1"/>
</dbReference>
<dbReference type="EMBL" id="BMVC01000008">
    <property type="protein sequence ID" value="GHC98966.1"/>
    <property type="molecule type" value="Genomic_DNA"/>
</dbReference>
<dbReference type="RefSeq" id="WP_189824824.1">
    <property type="nucleotide sequence ID" value="NZ_BMVC01000008.1"/>
</dbReference>
<evidence type="ECO:0000313" key="5">
    <source>
        <dbReference type="EMBL" id="GHC98966.1"/>
    </source>
</evidence>
<gene>
    <name evidence="5" type="primary">acd</name>
    <name evidence="5" type="ORF">GCM10010334_41960</name>
</gene>
<name>A0A918WZR2_9ACTN</name>
<organism evidence="5 6">
    <name type="scientific">Streptomyces finlayi</name>
    <dbReference type="NCBI Taxonomy" id="67296"/>
    <lineage>
        <taxon>Bacteria</taxon>
        <taxon>Bacillati</taxon>
        <taxon>Actinomycetota</taxon>
        <taxon>Actinomycetes</taxon>
        <taxon>Kitasatosporales</taxon>
        <taxon>Streptomycetaceae</taxon>
        <taxon>Streptomyces</taxon>
    </lineage>
</organism>
<reference evidence="5" key="1">
    <citation type="journal article" date="2014" name="Int. J. Syst. Evol. Microbiol.">
        <title>Complete genome sequence of Corynebacterium casei LMG S-19264T (=DSM 44701T), isolated from a smear-ripened cheese.</title>
        <authorList>
            <consortium name="US DOE Joint Genome Institute (JGI-PGF)"/>
            <person name="Walter F."/>
            <person name="Albersmeier A."/>
            <person name="Kalinowski J."/>
            <person name="Ruckert C."/>
        </authorList>
    </citation>
    <scope>NUCLEOTIDE SEQUENCE</scope>
    <source>
        <strain evidence="5">JCM 4637</strain>
    </source>
</reference>
<accession>A0A918WZR2</accession>
<dbReference type="PANTHER" id="PTHR43884">
    <property type="entry name" value="ACYL-COA DEHYDROGENASE"/>
    <property type="match status" value="1"/>
</dbReference>
<dbReference type="GO" id="GO:0005886">
    <property type="term" value="C:plasma membrane"/>
    <property type="evidence" value="ECO:0007669"/>
    <property type="project" value="TreeGrafter"/>
</dbReference>
<evidence type="ECO:0000313" key="6">
    <source>
        <dbReference type="Proteomes" id="UP000638353"/>
    </source>
</evidence>
<evidence type="ECO:0000256" key="2">
    <source>
        <dbReference type="ARBA" id="ARBA00022630"/>
    </source>
</evidence>
<dbReference type="InterPro" id="IPR036250">
    <property type="entry name" value="AcylCo_DH-like_C"/>
</dbReference>
<comment type="caution">
    <text evidence="5">The sequence shown here is derived from an EMBL/GenBank/DDBJ whole genome shotgun (WGS) entry which is preliminary data.</text>
</comment>
<evidence type="ECO:0000256" key="1">
    <source>
        <dbReference type="ARBA" id="ARBA00009347"/>
    </source>
</evidence>
<evidence type="ECO:0000259" key="4">
    <source>
        <dbReference type="Pfam" id="PF00441"/>
    </source>
</evidence>
<proteinExistence type="inferred from homology"/>
<feature type="domain" description="Acyl-CoA dehydrogenase/oxidase C-terminal" evidence="4">
    <location>
        <begin position="244"/>
        <end position="392"/>
    </location>
</feature>
<dbReference type="AlphaFoldDB" id="A0A918WZR2"/>
<dbReference type="InterPro" id="IPR009075">
    <property type="entry name" value="AcylCo_DH/oxidase_C"/>
</dbReference>
<sequence>MAAPLLFNPQTYDPQGFDAETSRLLRATVDWFEARGKRRLIEDYRTRAWLADFLAFSAKEGLFATFLTPEAAAGDNPDKRWDTARIAALNEIFGFYGLDYWYAWQVTVLGLGPVWQSDNADARARAAQLLDQGEVFAFGLSEKSHGADIYNTDMLLTPEGDGFRATGSKYYIGNGNAAGLVSVFGRRTDVEGPDGYVFFAADSRHEAYHLVKNVVDSSKYVSEFRLEDYPVTAADVLHTGRAAFDAALNTVNVGKFNLCTASIGICEHAMYEAVTHASNRILYGRPVTAFPHVRRELTDAYVRLVGMKLFSDRAVDYFRTAGPDDRRYLLFNPMTKMKVTTEGEKVIDLMWDVIAAKGFEKDNYFAQAAIEIRGLPKLEGTVHVNLALILKFMKNHLLDPAPYEPVPTRRDAADDDFLFRQGPARGLGSVRFHDWRPAFDAYATLPNVARLREQADALCEFVKTAAPDEAQSRDLDLLLSVGQLFALVVHAQLILEQAKLTDLDADVLDELFAVLVRDFSAHAVELYGKDSATEAQQNWALGAVRRPAVDEDRSNRVWQQVEALSGTYEMAP</sequence>
<comment type="similarity">
    <text evidence="1">Belongs to the acyl-CoA dehydrogenase family.</text>
</comment>
<reference evidence="5" key="2">
    <citation type="submission" date="2020-09" db="EMBL/GenBank/DDBJ databases">
        <authorList>
            <person name="Sun Q."/>
            <person name="Ohkuma M."/>
        </authorList>
    </citation>
    <scope>NUCLEOTIDE SEQUENCE</scope>
    <source>
        <strain evidence="5">JCM 4637</strain>
    </source>
</reference>
<dbReference type="SUPFAM" id="SSF56645">
    <property type="entry name" value="Acyl-CoA dehydrogenase NM domain-like"/>
    <property type="match status" value="1"/>
</dbReference>
<dbReference type="Gene3D" id="2.40.110.10">
    <property type="entry name" value="Butyryl-CoA Dehydrogenase, subunit A, domain 2"/>
    <property type="match status" value="1"/>
</dbReference>
<protein>
    <submittedName>
        <fullName evidence="5">Acyl-CoA dehydrogenase</fullName>
    </submittedName>
</protein>
<dbReference type="GO" id="GO:0003995">
    <property type="term" value="F:acyl-CoA dehydrogenase activity"/>
    <property type="evidence" value="ECO:0007669"/>
    <property type="project" value="TreeGrafter"/>
</dbReference>
<keyword evidence="3" id="KW-0274">FAD</keyword>
<dbReference type="InterPro" id="IPR009100">
    <property type="entry name" value="AcylCoA_DH/oxidase_NM_dom_sf"/>
</dbReference>
<evidence type="ECO:0000256" key="3">
    <source>
        <dbReference type="ARBA" id="ARBA00022827"/>
    </source>
</evidence>
<dbReference type="Gene3D" id="1.20.140.10">
    <property type="entry name" value="Butyryl-CoA Dehydrogenase, subunit A, domain 3"/>
    <property type="match status" value="1"/>
</dbReference>